<dbReference type="Gene3D" id="1.10.510.10">
    <property type="entry name" value="Transferase(Phosphotransferase) domain 1"/>
    <property type="match status" value="1"/>
</dbReference>
<dbReference type="AlphaFoldDB" id="A0A8C4Q6D0"/>
<evidence type="ECO:0000313" key="4">
    <source>
        <dbReference type="Ensembl" id="ENSEBUP00000010512.1"/>
    </source>
</evidence>
<dbReference type="PROSITE" id="PS00108">
    <property type="entry name" value="PROTEIN_KINASE_ST"/>
    <property type="match status" value="1"/>
</dbReference>
<dbReference type="SUPFAM" id="SSF56112">
    <property type="entry name" value="Protein kinase-like (PK-like)"/>
    <property type="match status" value="1"/>
</dbReference>
<dbReference type="GO" id="GO:0005524">
    <property type="term" value="F:ATP binding"/>
    <property type="evidence" value="ECO:0007669"/>
    <property type="project" value="InterPro"/>
</dbReference>
<sequence>MNQDGNGGDETQIKAKRPSRHKRKSSRSVHTYGMLMVGSIYRVCRHIGCGNFGELRLGVCNSHHHVHLTIQHVATKPSPLHQRGPECPHLEPKGMPQVYFYGPCTKYNAMVLELLGPSLEDLFDLCHRTFSLKTVLMIAVQLLNRLEFVHSRNLIYRDVKPENFLIGAEGTGKEHIIYMVDFGLAKHYINPGTQEHIPFREDKSITGTARYMSINTHMGKEQSRRDDLEALGHMLMYFLRGSVPWQGIRVTLVERINSGYYKFKVDKTYDHDYLKQDATDIECLPFVRAKGRLTF</sequence>
<evidence type="ECO:0000259" key="3">
    <source>
        <dbReference type="PROSITE" id="PS50011"/>
    </source>
</evidence>
<name>A0A8C4Q6D0_EPTBU</name>
<protein>
    <recommendedName>
        <fullName evidence="1">non-specific serine/threonine protein kinase</fullName>
        <ecNumber evidence="1">2.7.11.1</ecNumber>
    </recommendedName>
</protein>
<accession>A0A8C4Q6D0</accession>
<feature type="region of interest" description="Disordered" evidence="2">
    <location>
        <begin position="1"/>
        <end position="28"/>
    </location>
</feature>
<dbReference type="InterPro" id="IPR008271">
    <property type="entry name" value="Ser/Thr_kinase_AS"/>
</dbReference>
<dbReference type="Ensembl" id="ENSEBUT00000011059.1">
    <property type="protein sequence ID" value="ENSEBUP00000010512.1"/>
    <property type="gene ID" value="ENSEBUG00000006761.1"/>
</dbReference>
<dbReference type="GO" id="GO:0004674">
    <property type="term" value="F:protein serine/threonine kinase activity"/>
    <property type="evidence" value="ECO:0007669"/>
    <property type="project" value="UniProtKB-EC"/>
</dbReference>
<keyword evidence="5" id="KW-1185">Reference proteome</keyword>
<evidence type="ECO:0000256" key="2">
    <source>
        <dbReference type="SAM" id="MobiDB-lite"/>
    </source>
</evidence>
<dbReference type="Proteomes" id="UP000694388">
    <property type="component" value="Unplaced"/>
</dbReference>
<feature type="domain" description="Protein kinase" evidence="3">
    <location>
        <begin position="41"/>
        <end position="295"/>
    </location>
</feature>
<dbReference type="OMA" id="QEHIPFR"/>
<dbReference type="EC" id="2.7.11.1" evidence="1"/>
<dbReference type="InterPro" id="IPR050235">
    <property type="entry name" value="CK1_Ser-Thr_kinase"/>
</dbReference>
<dbReference type="GeneTree" id="ENSGT00940000155628"/>
<reference evidence="4" key="1">
    <citation type="submission" date="2025-08" db="UniProtKB">
        <authorList>
            <consortium name="Ensembl"/>
        </authorList>
    </citation>
    <scope>IDENTIFICATION</scope>
</reference>
<proteinExistence type="predicted"/>
<organism evidence="4 5">
    <name type="scientific">Eptatretus burgeri</name>
    <name type="common">Inshore hagfish</name>
    <dbReference type="NCBI Taxonomy" id="7764"/>
    <lineage>
        <taxon>Eukaryota</taxon>
        <taxon>Metazoa</taxon>
        <taxon>Chordata</taxon>
        <taxon>Craniata</taxon>
        <taxon>Vertebrata</taxon>
        <taxon>Cyclostomata</taxon>
        <taxon>Myxini</taxon>
        <taxon>Myxiniformes</taxon>
        <taxon>Myxinidae</taxon>
        <taxon>Eptatretinae</taxon>
        <taxon>Eptatretus</taxon>
    </lineage>
</organism>
<dbReference type="PROSITE" id="PS50011">
    <property type="entry name" value="PROTEIN_KINASE_DOM"/>
    <property type="match status" value="1"/>
</dbReference>
<evidence type="ECO:0000256" key="1">
    <source>
        <dbReference type="ARBA" id="ARBA00012513"/>
    </source>
</evidence>
<dbReference type="PANTHER" id="PTHR11909">
    <property type="entry name" value="CASEIN KINASE-RELATED"/>
    <property type="match status" value="1"/>
</dbReference>
<reference evidence="4" key="2">
    <citation type="submission" date="2025-09" db="UniProtKB">
        <authorList>
            <consortium name="Ensembl"/>
        </authorList>
    </citation>
    <scope>IDENTIFICATION</scope>
</reference>
<dbReference type="InterPro" id="IPR000719">
    <property type="entry name" value="Prot_kinase_dom"/>
</dbReference>
<dbReference type="SMART" id="SM00220">
    <property type="entry name" value="S_TKc"/>
    <property type="match status" value="1"/>
</dbReference>
<feature type="compositionally biased region" description="Basic residues" evidence="2">
    <location>
        <begin position="14"/>
        <end position="27"/>
    </location>
</feature>
<dbReference type="InterPro" id="IPR011009">
    <property type="entry name" value="Kinase-like_dom_sf"/>
</dbReference>
<dbReference type="Pfam" id="PF00069">
    <property type="entry name" value="Pkinase"/>
    <property type="match status" value="1"/>
</dbReference>
<evidence type="ECO:0000313" key="5">
    <source>
        <dbReference type="Proteomes" id="UP000694388"/>
    </source>
</evidence>